<organism evidence="3 4">
    <name type="scientific">Aequorivita xiaoshiensis</name>
    <dbReference type="NCBI Taxonomy" id="2874476"/>
    <lineage>
        <taxon>Bacteria</taxon>
        <taxon>Pseudomonadati</taxon>
        <taxon>Bacteroidota</taxon>
        <taxon>Flavobacteriia</taxon>
        <taxon>Flavobacteriales</taxon>
        <taxon>Flavobacteriaceae</taxon>
        <taxon>Aequorivita</taxon>
    </lineage>
</organism>
<evidence type="ECO:0008006" key="5">
    <source>
        <dbReference type="Google" id="ProtNLM"/>
    </source>
</evidence>
<evidence type="ECO:0000256" key="1">
    <source>
        <dbReference type="SAM" id="MobiDB-lite"/>
    </source>
</evidence>
<evidence type="ECO:0000313" key="4">
    <source>
        <dbReference type="Proteomes" id="UP001139462"/>
    </source>
</evidence>
<evidence type="ECO:0000256" key="2">
    <source>
        <dbReference type="SAM" id="SignalP"/>
    </source>
</evidence>
<sequence>MNIIKSLPLLTLLGLFTACGVTKTDTDTNTNSNPIETTNRGRANTDVAVKGDRSNRSQQLSTETPNKELSRKQIEEAAKARNQKMFVDLAMTEEQVKKFNNEWNRTLQNWNKNNRNRVMNSFERTELQDNILSNILSETQFKNYRVWARENAGSRLD</sequence>
<reference evidence="3" key="1">
    <citation type="submission" date="2021-09" db="EMBL/GenBank/DDBJ databases">
        <title>Genome of Aequorivita sp. strain F64183.</title>
        <authorList>
            <person name="Wang Y."/>
        </authorList>
    </citation>
    <scope>NUCLEOTIDE SEQUENCE</scope>
    <source>
        <strain evidence="3">F64183</strain>
    </source>
</reference>
<accession>A0A9X1R2A0</accession>
<dbReference type="PROSITE" id="PS51257">
    <property type="entry name" value="PROKAR_LIPOPROTEIN"/>
    <property type="match status" value="1"/>
</dbReference>
<feature type="compositionally biased region" description="Polar residues" evidence="1">
    <location>
        <begin position="32"/>
        <end position="42"/>
    </location>
</feature>
<dbReference type="Proteomes" id="UP001139462">
    <property type="component" value="Unassembled WGS sequence"/>
</dbReference>
<evidence type="ECO:0000313" key="3">
    <source>
        <dbReference type="EMBL" id="MCG2431825.1"/>
    </source>
</evidence>
<dbReference type="EMBL" id="JAIRBB010000012">
    <property type="protein sequence ID" value="MCG2431825.1"/>
    <property type="molecule type" value="Genomic_DNA"/>
</dbReference>
<feature type="signal peptide" evidence="2">
    <location>
        <begin position="1"/>
        <end position="20"/>
    </location>
</feature>
<dbReference type="RefSeq" id="WP_237608905.1">
    <property type="nucleotide sequence ID" value="NZ_JAIRBB010000012.1"/>
</dbReference>
<feature type="chain" id="PRO_5040864579" description="Lipoprotein" evidence="2">
    <location>
        <begin position="21"/>
        <end position="157"/>
    </location>
</feature>
<dbReference type="AlphaFoldDB" id="A0A9X1R2A0"/>
<comment type="caution">
    <text evidence="3">The sequence shown here is derived from an EMBL/GenBank/DDBJ whole genome shotgun (WGS) entry which is preliminary data.</text>
</comment>
<proteinExistence type="predicted"/>
<keyword evidence="4" id="KW-1185">Reference proteome</keyword>
<keyword evidence="2" id="KW-0732">Signal</keyword>
<name>A0A9X1R2A0_9FLAO</name>
<protein>
    <recommendedName>
        <fullName evidence="5">Lipoprotein</fullName>
    </recommendedName>
</protein>
<gene>
    <name evidence="3" type="ORF">K8344_11890</name>
</gene>
<feature type="region of interest" description="Disordered" evidence="1">
    <location>
        <begin position="23"/>
        <end position="71"/>
    </location>
</feature>